<gene>
    <name evidence="4" type="ORF">ABT384_18830</name>
</gene>
<evidence type="ECO:0000256" key="1">
    <source>
        <dbReference type="ARBA" id="ARBA00022737"/>
    </source>
</evidence>
<reference evidence="4 5" key="1">
    <citation type="submission" date="2024-06" db="EMBL/GenBank/DDBJ databases">
        <title>The Natural Products Discovery Center: Release of the First 8490 Sequenced Strains for Exploring Actinobacteria Biosynthetic Diversity.</title>
        <authorList>
            <person name="Kalkreuter E."/>
            <person name="Kautsar S.A."/>
            <person name="Yang D."/>
            <person name="Bader C.D."/>
            <person name="Teijaro C.N."/>
            <person name="Fluegel L."/>
            <person name="Davis C.M."/>
            <person name="Simpson J.R."/>
            <person name="Lauterbach L."/>
            <person name="Steele A.D."/>
            <person name="Gui C."/>
            <person name="Meng S."/>
            <person name="Li G."/>
            <person name="Viehrig K."/>
            <person name="Ye F."/>
            <person name="Su P."/>
            <person name="Kiefer A.F."/>
            <person name="Nichols A."/>
            <person name="Cepeda A.J."/>
            <person name="Yan W."/>
            <person name="Fan B."/>
            <person name="Jiang Y."/>
            <person name="Adhikari A."/>
            <person name="Zheng C.-J."/>
            <person name="Schuster L."/>
            <person name="Cowan T.M."/>
            <person name="Smanski M.J."/>
            <person name="Chevrette M.G."/>
            <person name="De Carvalho L.P.S."/>
            <person name="Shen B."/>
        </authorList>
    </citation>
    <scope>NUCLEOTIDE SEQUENCE [LARGE SCALE GENOMIC DNA]</scope>
    <source>
        <strain evidence="4 5">NPDC000155</strain>
    </source>
</reference>
<dbReference type="PROSITE" id="PS50088">
    <property type="entry name" value="ANK_REPEAT"/>
    <property type="match status" value="2"/>
</dbReference>
<dbReference type="RefSeq" id="WP_190071291.1">
    <property type="nucleotide sequence ID" value="NZ_BNBM01000007.1"/>
</dbReference>
<name>A0ABV1XT61_9ACTN</name>
<evidence type="ECO:0000313" key="5">
    <source>
        <dbReference type="Proteomes" id="UP001486207"/>
    </source>
</evidence>
<evidence type="ECO:0000256" key="3">
    <source>
        <dbReference type="PROSITE-ProRule" id="PRU00023"/>
    </source>
</evidence>
<dbReference type="PROSITE" id="PS50297">
    <property type="entry name" value="ANK_REP_REGION"/>
    <property type="match status" value="2"/>
</dbReference>
<dbReference type="SUPFAM" id="SSF48403">
    <property type="entry name" value="Ankyrin repeat"/>
    <property type="match status" value="1"/>
</dbReference>
<dbReference type="PRINTS" id="PR01415">
    <property type="entry name" value="ANKYRIN"/>
</dbReference>
<dbReference type="InterPro" id="IPR036770">
    <property type="entry name" value="Ankyrin_rpt-contain_sf"/>
</dbReference>
<keyword evidence="5" id="KW-1185">Reference proteome</keyword>
<comment type="caution">
    <text evidence="4">The sequence shown here is derived from an EMBL/GenBank/DDBJ whole genome shotgun (WGS) entry which is preliminary data.</text>
</comment>
<protein>
    <submittedName>
        <fullName evidence="4">Ankyrin repeat domain-containing protein</fullName>
    </submittedName>
</protein>
<organism evidence="4 5">
    <name type="scientific">Streptomyces lanatus</name>
    <dbReference type="NCBI Taxonomy" id="66900"/>
    <lineage>
        <taxon>Bacteria</taxon>
        <taxon>Bacillati</taxon>
        <taxon>Actinomycetota</taxon>
        <taxon>Actinomycetes</taxon>
        <taxon>Kitasatosporales</taxon>
        <taxon>Streptomycetaceae</taxon>
        <taxon>Streptomyces</taxon>
    </lineage>
</organism>
<dbReference type="Gene3D" id="1.25.40.20">
    <property type="entry name" value="Ankyrin repeat-containing domain"/>
    <property type="match status" value="1"/>
</dbReference>
<accession>A0ABV1XT61</accession>
<dbReference type="EMBL" id="JBEPFB010000007">
    <property type="protein sequence ID" value="MER7374691.1"/>
    <property type="molecule type" value="Genomic_DNA"/>
</dbReference>
<dbReference type="Pfam" id="PF12796">
    <property type="entry name" value="Ank_2"/>
    <property type="match status" value="2"/>
</dbReference>
<dbReference type="InterPro" id="IPR002110">
    <property type="entry name" value="Ankyrin_rpt"/>
</dbReference>
<dbReference type="SMART" id="SM00248">
    <property type="entry name" value="ANK"/>
    <property type="match status" value="2"/>
</dbReference>
<feature type="repeat" description="ANK" evidence="3">
    <location>
        <begin position="41"/>
        <end position="73"/>
    </location>
</feature>
<evidence type="ECO:0000256" key="2">
    <source>
        <dbReference type="ARBA" id="ARBA00023043"/>
    </source>
</evidence>
<dbReference type="PANTHER" id="PTHR24171">
    <property type="entry name" value="ANKYRIN REPEAT DOMAIN-CONTAINING PROTEIN 39-RELATED"/>
    <property type="match status" value="1"/>
</dbReference>
<feature type="repeat" description="ANK" evidence="3">
    <location>
        <begin position="76"/>
        <end position="108"/>
    </location>
</feature>
<sequence length="138" mass="14146">MNRRRQKKLTQRLVLAASLGEVAEVRGLLRSGAQVTPANREGTTPLYAASVHGAADVVGLLLEAGAGPDIESGYGTEGTPLCAAACWGHTETVRVLLEHGADPALREDDGTGNSPMDWALAGPHPDVAGLLRDAGAGG</sequence>
<proteinExistence type="predicted"/>
<dbReference type="Proteomes" id="UP001486207">
    <property type="component" value="Unassembled WGS sequence"/>
</dbReference>
<evidence type="ECO:0000313" key="4">
    <source>
        <dbReference type="EMBL" id="MER7374691.1"/>
    </source>
</evidence>
<keyword evidence="2 3" id="KW-0040">ANK repeat</keyword>
<keyword evidence="1" id="KW-0677">Repeat</keyword>